<sequence>MGSIDSTKFPSSSKNSIRHAYFQSDITLSMSSHFSSAILIYMGPKHEYTFAIINLITALRFKKHFYSILYVKSEDSRGILEFGMFSSSRLIRYLIEDIS</sequence>
<organism evidence="1 2">
    <name type="scientific">Saccharolobus solfataricus</name>
    <name type="common">Sulfolobus solfataricus</name>
    <dbReference type="NCBI Taxonomy" id="2287"/>
    <lineage>
        <taxon>Archaea</taxon>
        <taxon>Thermoproteota</taxon>
        <taxon>Thermoprotei</taxon>
        <taxon>Sulfolobales</taxon>
        <taxon>Sulfolobaceae</taxon>
        <taxon>Saccharolobus</taxon>
    </lineage>
</organism>
<gene>
    <name evidence="1" type="ORF">SSOP1_1446</name>
</gene>
<evidence type="ECO:0000313" key="1">
    <source>
        <dbReference type="EMBL" id="SAI85000.1"/>
    </source>
</evidence>
<evidence type="ECO:0000313" key="2">
    <source>
        <dbReference type="Proteomes" id="UP000076770"/>
    </source>
</evidence>
<reference evidence="2" key="1">
    <citation type="submission" date="2016-04" db="EMBL/GenBank/DDBJ databases">
        <authorList>
            <person name="Shah S.A."/>
            <person name="Garrett R.A."/>
        </authorList>
    </citation>
    <scope>NUCLEOTIDE SEQUENCE [LARGE SCALE GENOMIC DNA]</scope>
    <source>
        <strain evidence="2">ATCC 35091 / DSM 1616 / JCM 8930 / NBRC 15331 / P1</strain>
    </source>
</reference>
<dbReference type="PATRIC" id="fig|2287.9.peg.1480"/>
<name>A0A157T187_SACSO</name>
<dbReference type="Proteomes" id="UP000076770">
    <property type="component" value="Chromosome i"/>
</dbReference>
<dbReference type="EMBL" id="LT549890">
    <property type="protein sequence ID" value="SAI85000.1"/>
    <property type="molecule type" value="Genomic_DNA"/>
</dbReference>
<accession>A0A157T187</accession>
<dbReference type="AlphaFoldDB" id="A0A157T187"/>
<protein>
    <submittedName>
        <fullName evidence="1">Uncharacterized protein</fullName>
    </submittedName>
</protein>
<proteinExistence type="predicted"/>